<proteinExistence type="predicted"/>
<sequence length="289" mass="33044">MDIKINCLCRHLVITHYIHLTENHSISQALEESKRELLVIKKLLFETEVQLTVEDQKIASISSSVTNSTSKPQALVKLPRGIAKKNKKLWTLVLYLKELDDRIENLIPSDLHEFLTNFFKQNLTDEEWQIKIDNLRCPDQNDSLMSHLNSFDDLANLILEINKNTALFDLAKMRDIYDDLIRKSSNSRKDLDEILKKDKKKDLNSLIATLGKGRSPMLAGRFISYESGKIGTKYRLLKHCRQVQLVYVDPMQRPKFPTSNPSAIHGLLCLGSKGEVRGIEGAKESSRLS</sequence>
<dbReference type="AlphaFoldDB" id="A0A397UDS9"/>
<evidence type="ECO:0000313" key="2">
    <source>
        <dbReference type="Proteomes" id="UP000266673"/>
    </source>
</evidence>
<accession>A0A397UDS9</accession>
<name>A0A397UDS9_9GLOM</name>
<reference evidence="1 2" key="1">
    <citation type="submission" date="2018-06" db="EMBL/GenBank/DDBJ databases">
        <title>Comparative genomics reveals the genomic features of Rhizophagus irregularis, R. cerebriforme, R. diaphanum and Gigaspora rosea, and their symbiotic lifestyle signature.</title>
        <authorList>
            <person name="Morin E."/>
            <person name="San Clemente H."/>
            <person name="Chen E.C.H."/>
            <person name="De La Providencia I."/>
            <person name="Hainaut M."/>
            <person name="Kuo A."/>
            <person name="Kohler A."/>
            <person name="Murat C."/>
            <person name="Tang N."/>
            <person name="Roy S."/>
            <person name="Loubradou J."/>
            <person name="Henrissat B."/>
            <person name="Grigoriev I.V."/>
            <person name="Corradi N."/>
            <person name="Roux C."/>
            <person name="Martin F.M."/>
        </authorList>
    </citation>
    <scope>NUCLEOTIDE SEQUENCE [LARGE SCALE GENOMIC DNA]</scope>
    <source>
        <strain evidence="1 2">DAOM 194757</strain>
    </source>
</reference>
<evidence type="ECO:0000313" key="1">
    <source>
        <dbReference type="EMBL" id="RIB08310.1"/>
    </source>
</evidence>
<organism evidence="1 2">
    <name type="scientific">Gigaspora rosea</name>
    <dbReference type="NCBI Taxonomy" id="44941"/>
    <lineage>
        <taxon>Eukaryota</taxon>
        <taxon>Fungi</taxon>
        <taxon>Fungi incertae sedis</taxon>
        <taxon>Mucoromycota</taxon>
        <taxon>Glomeromycotina</taxon>
        <taxon>Glomeromycetes</taxon>
        <taxon>Diversisporales</taxon>
        <taxon>Gigasporaceae</taxon>
        <taxon>Gigaspora</taxon>
    </lineage>
</organism>
<dbReference type="Proteomes" id="UP000266673">
    <property type="component" value="Unassembled WGS sequence"/>
</dbReference>
<protein>
    <submittedName>
        <fullName evidence="1">Uncharacterized protein</fullName>
    </submittedName>
</protein>
<keyword evidence="2" id="KW-1185">Reference proteome</keyword>
<dbReference type="OrthoDB" id="2345088at2759"/>
<gene>
    <name evidence="1" type="ORF">C2G38_2212005</name>
</gene>
<dbReference type="EMBL" id="QKWP01001526">
    <property type="protein sequence ID" value="RIB08310.1"/>
    <property type="molecule type" value="Genomic_DNA"/>
</dbReference>
<comment type="caution">
    <text evidence="1">The sequence shown here is derived from an EMBL/GenBank/DDBJ whole genome shotgun (WGS) entry which is preliminary data.</text>
</comment>